<feature type="region of interest" description="Disordered" evidence="1">
    <location>
        <begin position="1"/>
        <end position="110"/>
    </location>
</feature>
<reference evidence="3 4" key="1">
    <citation type="journal article" date="2018" name="Sci. Rep.">
        <title>Genome sequence of the cauliflower mushroom Sparassis crispa (Hanabiratake) and its association with beneficial usage.</title>
        <authorList>
            <person name="Kiyama R."/>
            <person name="Furutani Y."/>
            <person name="Kawaguchi K."/>
            <person name="Nakanishi T."/>
        </authorList>
    </citation>
    <scope>NUCLEOTIDE SEQUENCE [LARGE SCALE GENOMIC DNA]</scope>
</reference>
<evidence type="ECO:0000259" key="2">
    <source>
        <dbReference type="Pfam" id="PF03399"/>
    </source>
</evidence>
<organism evidence="3 4">
    <name type="scientific">Sparassis crispa</name>
    <dbReference type="NCBI Taxonomy" id="139825"/>
    <lineage>
        <taxon>Eukaryota</taxon>
        <taxon>Fungi</taxon>
        <taxon>Dikarya</taxon>
        <taxon>Basidiomycota</taxon>
        <taxon>Agaricomycotina</taxon>
        <taxon>Agaricomycetes</taxon>
        <taxon>Polyporales</taxon>
        <taxon>Sparassidaceae</taxon>
        <taxon>Sparassis</taxon>
    </lineage>
</organism>
<dbReference type="PANTHER" id="PTHR12436:SF3">
    <property type="entry name" value="GERMINAL-CENTER ASSOCIATED NUCLEAR PROTEIN"/>
    <property type="match status" value="1"/>
</dbReference>
<feature type="compositionally biased region" description="Polar residues" evidence="1">
    <location>
        <begin position="1010"/>
        <end position="1019"/>
    </location>
</feature>
<feature type="region of interest" description="Disordered" evidence="1">
    <location>
        <begin position="1004"/>
        <end position="1046"/>
    </location>
</feature>
<sequence length="1500" mass="163695">MMDASSHPRTRGLRINGASGGSRSQSKNRKWVAGEPSGSGSHSSNGERWERGGHRKARGASRGNRPGRTPTPPSANTAIHEDAADITDDDRSGEDELDDEEHRTHEPQTLEERERFYQELVKARDSERNRAIAEGKMDDPTVSKRLDEAITIVGTCMDMCPRFERYRRERENNLDRWEVVPGTKRVDHKRAVKIYERGAGDKSIPSDIRPPPVLKTTLDYLFHDLLMRGGFAETHDFIRDRSRAVRNDFTLQHDKGPIAIECHDRCARFHILALHLERDNPRFSIALEEQQLMNTLQTLKECYEDQRGNYQAPTELEMRVYHRLIHIRDQRERHEEIPQEITSHPVFLYTTQFRLHVQAKSSPISKTSTLVVDAEAMQIFGQLVTVLREQNNVVMVYLVACILERLFGKDTIEDIEAIRGAMSIPDIIDGISQPLTGNDAEAEAYISDEDAVEPALPPPIDSAGGIFASAANTSRPQSVFGRASATTAAETPRPVVSAFGNLKTTPNAFGTASVFGGSVLSSSAPKSVFGSATFPTSSSPATSVSAPQLSSTVFGASSSAPANVSPSPTSGGFGKSAFPPASSSSTLKSSTSAPFSRLSGSLLTAPPPIARSSKIFGPPLFATGVASAPTAPTVPQPPETPHLNPFASSFTPSTSSLLFSNIPTTTPSIPPPTAPTPQAAPTFITPTPPAVSAFGIPSPPILPASTTSTPVVAAFGTTIPPTLPAFDATSSTQATPPFNAPPPNFFGSSSLPVLATSPSAPPTLPPPSSSTPSVPPESAPLSAGNNVPATPKIIERSQTLWEIPSSASPLRLPTGITTSTPGAAIPHAEPEPESPIAPPPVDTFRPISLPPTPTARWFDPSSQSKLTALSKKRSLLGFALQIPEGTSSTMLSPLPLPSPGVSKVYQELNVSPSQQRISPSSSFSSAQSLAKPASQTNFQVNGHVSAMVEDKEVLAHLTPLALHFLRKSRLVKRLFKVWKKRTTDTALWEEAVLRSEAYTAKVRRERLARGQSSPSTNGKEPNKRRRASGGGSPETSPFKRAKRRVSARFEERLTDDQLAQRLQENHEEHRRRWEKGSFLRTVRMRLKGASPRGLPSPEWRLWLTMNPENDRTAIWLEHKFDVPASGVWESENTFSIQGSTAVQDPPSHGSPGLIVFERTPLEGITDELERKIRILDDCARLREVIGNLPQSNGLRFVPSLLVIVWTEEERTKPEVTRDFEDMTAKLAEDGVIKCVSTFSISSTSTDLDRKFNEFVAAVPLDVKDKLSVSLSWKDVSQVFLASFRTMASDWLDSCWAHETFVWPRYQHVLRAMEESLNHIIRSIIRLFGLTADVSLKIPAELQVPPNIGTGYAMGPFLDAHARLAIATAAEVLGERRSSACVVPKALVEALRSEIERHLQAHDDHLRELSIASLPISSRTSPKRRATDDVTVDSPPPRSKRMRSSSYSGNVEDAQDGVTASLPPRTSRSTADIADRAEKPVITAAMLRALTQDVFKTYGRK</sequence>
<dbReference type="InParanoid" id="A0A401GV93"/>
<dbReference type="RefSeq" id="XP_027616577.1">
    <property type="nucleotide sequence ID" value="XM_027760776.1"/>
</dbReference>
<accession>A0A401GV93</accession>
<dbReference type="STRING" id="139825.A0A401GV93"/>
<dbReference type="Gene3D" id="1.25.40.990">
    <property type="match status" value="1"/>
</dbReference>
<dbReference type="InterPro" id="IPR005062">
    <property type="entry name" value="SAC3/GANP/THP3_conserved"/>
</dbReference>
<dbReference type="Pfam" id="PF03399">
    <property type="entry name" value="SAC3_GANP"/>
    <property type="match status" value="1"/>
</dbReference>
<dbReference type="GO" id="GO:0070390">
    <property type="term" value="C:transcription export complex 2"/>
    <property type="evidence" value="ECO:0007669"/>
    <property type="project" value="TreeGrafter"/>
</dbReference>
<proteinExistence type="predicted"/>
<feature type="compositionally biased region" description="Low complexity" evidence="1">
    <location>
        <begin position="556"/>
        <end position="570"/>
    </location>
</feature>
<dbReference type="InterPro" id="IPR045107">
    <property type="entry name" value="SAC3/GANP/THP3"/>
</dbReference>
<evidence type="ECO:0000256" key="1">
    <source>
        <dbReference type="SAM" id="MobiDB-lite"/>
    </source>
</evidence>
<evidence type="ECO:0000313" key="3">
    <source>
        <dbReference type="EMBL" id="GBE85664.1"/>
    </source>
</evidence>
<dbReference type="GeneID" id="38782581"/>
<gene>
    <name evidence="3" type="ORF">SCP_0801840</name>
</gene>
<dbReference type="Proteomes" id="UP000287166">
    <property type="component" value="Unassembled WGS sequence"/>
</dbReference>
<dbReference type="GO" id="GO:0005737">
    <property type="term" value="C:cytoplasm"/>
    <property type="evidence" value="ECO:0007669"/>
    <property type="project" value="TreeGrafter"/>
</dbReference>
<dbReference type="GO" id="GO:0006406">
    <property type="term" value="P:mRNA export from nucleus"/>
    <property type="evidence" value="ECO:0007669"/>
    <property type="project" value="TreeGrafter"/>
</dbReference>
<dbReference type="OrthoDB" id="264795at2759"/>
<feature type="region of interest" description="Disordered" evidence="1">
    <location>
        <begin position="726"/>
        <end position="787"/>
    </location>
</feature>
<feature type="region of interest" description="Disordered" evidence="1">
    <location>
        <begin position="555"/>
        <end position="593"/>
    </location>
</feature>
<feature type="compositionally biased region" description="Acidic residues" evidence="1">
    <location>
        <begin position="84"/>
        <end position="99"/>
    </location>
</feature>
<name>A0A401GV93_9APHY</name>
<feature type="region of interest" description="Disordered" evidence="1">
    <location>
        <begin position="807"/>
        <end position="837"/>
    </location>
</feature>
<dbReference type="PANTHER" id="PTHR12436">
    <property type="entry name" value="80 KDA MCM3-ASSOCIATED PROTEIN"/>
    <property type="match status" value="1"/>
</dbReference>
<feature type="compositionally biased region" description="Basic and acidic residues" evidence="1">
    <location>
        <begin position="100"/>
        <end position="110"/>
    </location>
</feature>
<comment type="caution">
    <text evidence="3">The sequence shown here is derived from an EMBL/GenBank/DDBJ whole genome shotgun (WGS) entry which is preliminary data.</text>
</comment>
<feature type="domain" description="SAC3/GANP/THP3 conserved" evidence="2">
    <location>
        <begin position="159"/>
        <end position="409"/>
    </location>
</feature>
<dbReference type="EMBL" id="BFAD01000008">
    <property type="protein sequence ID" value="GBE85664.1"/>
    <property type="molecule type" value="Genomic_DNA"/>
</dbReference>
<feature type="compositionally biased region" description="Low complexity" evidence="1">
    <location>
        <begin position="578"/>
        <end position="593"/>
    </location>
</feature>
<keyword evidence="4" id="KW-1185">Reference proteome</keyword>
<protein>
    <recommendedName>
        <fullName evidence="2">SAC3/GANP/THP3 conserved domain-containing protein</fullName>
    </recommendedName>
</protein>
<feature type="compositionally biased region" description="Pro residues" evidence="1">
    <location>
        <begin position="759"/>
        <end position="778"/>
    </location>
</feature>
<feature type="region of interest" description="Disordered" evidence="1">
    <location>
        <begin position="1416"/>
        <end position="1473"/>
    </location>
</feature>
<evidence type="ECO:0000313" key="4">
    <source>
        <dbReference type="Proteomes" id="UP000287166"/>
    </source>
</evidence>